<dbReference type="AlphaFoldDB" id="A0A7X1FZA6"/>
<evidence type="ECO:0000256" key="4">
    <source>
        <dbReference type="ARBA" id="ARBA00017871"/>
    </source>
</evidence>
<dbReference type="RefSeq" id="WP_185679605.1">
    <property type="nucleotide sequence ID" value="NZ_JACLAX010000010.1"/>
</dbReference>
<dbReference type="EMBL" id="JACLAX010000010">
    <property type="protein sequence ID" value="MBC2669741.1"/>
    <property type="molecule type" value="Genomic_DNA"/>
</dbReference>
<sequence length="530" mass="57416">MLNDITPQTRRDLLAMIGKVGGGMAMYQAMTALGHAAETQFTGPPNLSGARPGSTVLVLGAGLAGLLAALELTKAGYKVQVLEYQSRPGGRNYSVRGGDTITEVGGAVQKVGYAPGNYLNPGPWRIPHHHRTLLHYCKALGVELEPFIQLNHNAFVHRKDAFGGKPQRYKELATDFKGHVSELLGKALNAGALDAQVTKEDKERLLVAMREWGVLDANMKYSTSLAVSAQRGYDKAPGGGTGGAPTPSAVNGLPDVLDSHVWTQMGFYFSYVMQTTMFQPKGGMDMIGKGFFRQVGKLVRLNTKVTKIAQDDKGVTASWTDTVTGQTGESKADWMVCTLPTTILSQMEIQVSDSKKAALRALPYSAQVKIGLEMASRFWEEKDSIYGGHSFTDQAIGLVSYPNYNFFKDGPAVLLGAFASGAGGYQLAGMTPEQRIETALAQGSVFHPADYRKEFRNGASVAWSRMPWILGCCASWTEDSRAQHYQNLVSMDGRIVLAGEHASYYGCWMEGALLSSLDAIKRLHQRALAA</sequence>
<reference evidence="8 9" key="1">
    <citation type="submission" date="2020-08" db="EMBL/GenBank/DDBJ databases">
        <title>The genome sequence of type strain Novosphingobium piscinae KCTC 42194.</title>
        <authorList>
            <person name="Liu Y."/>
        </authorList>
    </citation>
    <scope>NUCLEOTIDE SEQUENCE [LARGE SCALE GENOMIC DNA]</scope>
    <source>
        <strain evidence="8 9">KCTC 42194</strain>
    </source>
</reference>
<keyword evidence="5" id="KW-0073">Auxin biosynthesis</keyword>
<dbReference type="Gene3D" id="1.20.1440.240">
    <property type="match status" value="1"/>
</dbReference>
<evidence type="ECO:0000313" key="9">
    <source>
        <dbReference type="Proteomes" id="UP000551327"/>
    </source>
</evidence>
<dbReference type="PANTHER" id="PTHR10742">
    <property type="entry name" value="FLAVIN MONOAMINE OXIDASE"/>
    <property type="match status" value="1"/>
</dbReference>
<organism evidence="8 9">
    <name type="scientific">Novosphingobium piscinae</name>
    <dbReference type="NCBI Taxonomy" id="1507448"/>
    <lineage>
        <taxon>Bacteria</taxon>
        <taxon>Pseudomonadati</taxon>
        <taxon>Pseudomonadota</taxon>
        <taxon>Alphaproteobacteria</taxon>
        <taxon>Sphingomonadales</taxon>
        <taxon>Sphingomonadaceae</taxon>
        <taxon>Novosphingobium</taxon>
    </lineage>
</organism>
<evidence type="ECO:0000313" key="8">
    <source>
        <dbReference type="EMBL" id="MBC2669741.1"/>
    </source>
</evidence>
<comment type="pathway">
    <text evidence="1">Plant hormone metabolism; auxin biosynthesis.</text>
</comment>
<dbReference type="Pfam" id="PF01593">
    <property type="entry name" value="Amino_oxidase"/>
    <property type="match status" value="1"/>
</dbReference>
<dbReference type="GO" id="GO:0050361">
    <property type="term" value="F:tryptophan 2-monooxygenase activity"/>
    <property type="evidence" value="ECO:0007669"/>
    <property type="project" value="UniProtKB-EC"/>
</dbReference>
<dbReference type="SUPFAM" id="SSF54373">
    <property type="entry name" value="FAD-linked reductases, C-terminal domain"/>
    <property type="match status" value="1"/>
</dbReference>
<dbReference type="InterPro" id="IPR036188">
    <property type="entry name" value="FAD/NAD-bd_sf"/>
</dbReference>
<proteinExistence type="inferred from homology"/>
<evidence type="ECO:0000256" key="2">
    <source>
        <dbReference type="ARBA" id="ARBA00005833"/>
    </source>
</evidence>
<protein>
    <recommendedName>
        <fullName evidence="4">Tryptophan 2-monooxygenase</fullName>
        <ecNumber evidence="3">1.13.12.3</ecNumber>
    </recommendedName>
</protein>
<dbReference type="SUPFAM" id="SSF51905">
    <property type="entry name" value="FAD/NAD(P)-binding domain"/>
    <property type="match status" value="1"/>
</dbReference>
<feature type="domain" description="Amine oxidase" evidence="7">
    <location>
        <begin position="63"/>
        <end position="519"/>
    </location>
</feature>
<evidence type="ECO:0000256" key="1">
    <source>
        <dbReference type="ARBA" id="ARBA00004814"/>
    </source>
</evidence>
<keyword evidence="9" id="KW-1185">Reference proteome</keyword>
<dbReference type="PANTHER" id="PTHR10742:SF342">
    <property type="entry name" value="AMINE OXIDASE"/>
    <property type="match status" value="1"/>
</dbReference>
<dbReference type="Gene3D" id="3.90.660.10">
    <property type="match status" value="1"/>
</dbReference>
<comment type="similarity">
    <text evidence="2">Belongs to the tryptophan 2-monooxygenase family.</text>
</comment>
<evidence type="ECO:0000256" key="6">
    <source>
        <dbReference type="ARBA" id="ARBA00047321"/>
    </source>
</evidence>
<gene>
    <name evidence="8" type="ORF">H7F53_11360</name>
</gene>
<comment type="catalytic activity">
    <reaction evidence="6">
        <text>L-tryptophan + O2 = indole-3-acetamide + CO2 + H2O</text>
        <dbReference type="Rhea" id="RHEA:16165"/>
        <dbReference type="ChEBI" id="CHEBI:15377"/>
        <dbReference type="ChEBI" id="CHEBI:15379"/>
        <dbReference type="ChEBI" id="CHEBI:16031"/>
        <dbReference type="ChEBI" id="CHEBI:16526"/>
        <dbReference type="ChEBI" id="CHEBI:57912"/>
        <dbReference type="EC" id="1.13.12.3"/>
    </reaction>
</comment>
<accession>A0A7X1FZA6</accession>
<evidence type="ECO:0000256" key="3">
    <source>
        <dbReference type="ARBA" id="ARBA00012535"/>
    </source>
</evidence>
<name>A0A7X1FZA6_9SPHN</name>
<dbReference type="Proteomes" id="UP000551327">
    <property type="component" value="Unassembled WGS sequence"/>
</dbReference>
<dbReference type="InterPro" id="IPR002937">
    <property type="entry name" value="Amino_oxidase"/>
</dbReference>
<evidence type="ECO:0000259" key="7">
    <source>
        <dbReference type="Pfam" id="PF01593"/>
    </source>
</evidence>
<dbReference type="InterPro" id="IPR050281">
    <property type="entry name" value="Flavin_monoamine_oxidase"/>
</dbReference>
<dbReference type="GO" id="GO:0009851">
    <property type="term" value="P:auxin biosynthetic process"/>
    <property type="evidence" value="ECO:0007669"/>
    <property type="project" value="UniProtKB-KW"/>
</dbReference>
<dbReference type="GO" id="GO:0009063">
    <property type="term" value="P:amino acid catabolic process"/>
    <property type="evidence" value="ECO:0007669"/>
    <property type="project" value="TreeGrafter"/>
</dbReference>
<comment type="caution">
    <text evidence="8">The sequence shown here is derived from an EMBL/GenBank/DDBJ whole genome shotgun (WGS) entry which is preliminary data.</text>
</comment>
<evidence type="ECO:0000256" key="5">
    <source>
        <dbReference type="ARBA" id="ARBA00023070"/>
    </source>
</evidence>
<dbReference type="GO" id="GO:0001716">
    <property type="term" value="F:L-amino-acid oxidase activity"/>
    <property type="evidence" value="ECO:0007669"/>
    <property type="project" value="TreeGrafter"/>
</dbReference>
<dbReference type="EC" id="1.13.12.3" evidence="3"/>
<dbReference type="Gene3D" id="3.50.50.60">
    <property type="entry name" value="FAD/NAD(P)-binding domain"/>
    <property type="match status" value="1"/>
</dbReference>